<dbReference type="PANTHER" id="PTHR10091:SF0">
    <property type="entry name" value="GALACTOSE MUTAROTASE"/>
    <property type="match status" value="1"/>
</dbReference>
<sequence length="342" mass="37841">MAITQASFGFHDGQEITAYTLTNRDHYQARLITFGARLVEMHVPDKHGKIRDIVLGFDSLTSYETSDTYFGATCGRYGNRIRNGRFFLDGKRVEVDCNEPPNHLHGGEQGLDKQVWNATINEGDNSVTFSHVSKKGDAGFPGELLLEAKYTLTDDNRLLITLQGNTDETTVLNMVHHSYWNMAGHDSGSVVGQMLSVEADFYTPVDVQLLTTGEVLAVAGTPFDFREAKRIGQETEYKGGYDHNWVLRGASPALHPVASLWDTVSGRGLTLKSTEPGVQIYTGGHLSPAVLGKGNTPYCVFAGIALETQKFPDSPNFAHFPTTRLEPGETYCHEMEIQFFVR</sequence>
<keyword evidence="7" id="KW-1185">Reference proteome</keyword>
<proteinExistence type="inferred from homology"/>
<evidence type="ECO:0000256" key="2">
    <source>
        <dbReference type="ARBA" id="ARBA00006206"/>
    </source>
</evidence>
<keyword evidence="3 5" id="KW-0413">Isomerase</keyword>
<evidence type="ECO:0000313" key="7">
    <source>
        <dbReference type="Proteomes" id="UP001299876"/>
    </source>
</evidence>
<dbReference type="PIRSF" id="PIRSF005096">
    <property type="entry name" value="GALM"/>
    <property type="match status" value="1"/>
</dbReference>
<gene>
    <name evidence="6" type="ORF">L9059_01310</name>
</gene>
<organism evidence="6 7">
    <name type="scientific">Pseudomonas violetae</name>
    <dbReference type="NCBI Taxonomy" id="2915813"/>
    <lineage>
        <taxon>Bacteria</taxon>
        <taxon>Pseudomonadati</taxon>
        <taxon>Pseudomonadota</taxon>
        <taxon>Gammaproteobacteria</taxon>
        <taxon>Pseudomonadales</taxon>
        <taxon>Pseudomonadaceae</taxon>
        <taxon>Pseudomonas</taxon>
    </lineage>
</organism>
<evidence type="ECO:0000313" key="6">
    <source>
        <dbReference type="EMBL" id="MCK1788847.1"/>
    </source>
</evidence>
<comment type="caution">
    <text evidence="6">The sequence shown here is derived from an EMBL/GenBank/DDBJ whole genome shotgun (WGS) entry which is preliminary data.</text>
</comment>
<accession>A0ABT0ETN4</accession>
<dbReference type="EC" id="5.1.3.3" evidence="5"/>
<evidence type="ECO:0000256" key="4">
    <source>
        <dbReference type="ARBA" id="ARBA00023277"/>
    </source>
</evidence>
<dbReference type="InterPro" id="IPR015443">
    <property type="entry name" value="Aldose_1-epimerase"/>
</dbReference>
<evidence type="ECO:0000256" key="3">
    <source>
        <dbReference type="ARBA" id="ARBA00023235"/>
    </source>
</evidence>
<comment type="catalytic activity">
    <reaction evidence="5">
        <text>alpha-D-glucose = beta-D-glucose</text>
        <dbReference type="Rhea" id="RHEA:10264"/>
        <dbReference type="ChEBI" id="CHEBI:15903"/>
        <dbReference type="ChEBI" id="CHEBI:17925"/>
        <dbReference type="EC" id="5.1.3.3"/>
    </reaction>
</comment>
<dbReference type="InterPro" id="IPR014718">
    <property type="entry name" value="GH-type_carb-bd"/>
</dbReference>
<dbReference type="EMBL" id="JAKNRW010000001">
    <property type="protein sequence ID" value="MCK1788847.1"/>
    <property type="molecule type" value="Genomic_DNA"/>
</dbReference>
<dbReference type="SUPFAM" id="SSF74650">
    <property type="entry name" value="Galactose mutarotase-like"/>
    <property type="match status" value="1"/>
</dbReference>
<protein>
    <recommendedName>
        <fullName evidence="5">Aldose 1-epimerase</fullName>
        <ecNumber evidence="5">5.1.3.3</ecNumber>
    </recommendedName>
</protein>
<dbReference type="CDD" id="cd09019">
    <property type="entry name" value="galactose_mutarotase_like"/>
    <property type="match status" value="1"/>
</dbReference>
<dbReference type="InterPro" id="IPR047215">
    <property type="entry name" value="Galactose_mutarotase-like"/>
</dbReference>
<keyword evidence="4 5" id="KW-0119">Carbohydrate metabolism</keyword>
<comment type="pathway">
    <text evidence="1 5">Carbohydrate metabolism; hexose metabolism.</text>
</comment>
<comment type="similarity">
    <text evidence="2 5">Belongs to the aldose epimerase family.</text>
</comment>
<dbReference type="InterPro" id="IPR011013">
    <property type="entry name" value="Gal_mutarotase_sf_dom"/>
</dbReference>
<dbReference type="PANTHER" id="PTHR10091">
    <property type="entry name" value="ALDOSE-1-EPIMERASE"/>
    <property type="match status" value="1"/>
</dbReference>
<dbReference type="InterPro" id="IPR008183">
    <property type="entry name" value="Aldose_1/G6P_1-epimerase"/>
</dbReference>
<dbReference type="NCBIfam" id="NF008277">
    <property type="entry name" value="PRK11055.1"/>
    <property type="match status" value="1"/>
</dbReference>
<evidence type="ECO:0000256" key="5">
    <source>
        <dbReference type="PIRNR" id="PIRNR005096"/>
    </source>
</evidence>
<reference evidence="6 7" key="1">
    <citation type="submission" date="2022-02" db="EMBL/GenBank/DDBJ databases">
        <title>Comparative genomics of the first Antarctic Pseudomonas spp. capable of biotransforming 2,4,6-Trinitrotoluene.</title>
        <authorList>
            <person name="Cabrera M.A."/>
            <person name="Marquez S.L."/>
            <person name="Perez-Donoso J.M."/>
        </authorList>
    </citation>
    <scope>NUCLEOTIDE SEQUENCE [LARGE SCALE GENOMIC DNA]</scope>
    <source>
        <strain evidence="6 7">TNT19</strain>
    </source>
</reference>
<dbReference type="Pfam" id="PF01263">
    <property type="entry name" value="Aldose_epim"/>
    <property type="match status" value="1"/>
</dbReference>
<name>A0ABT0ETN4_9PSED</name>
<evidence type="ECO:0000256" key="1">
    <source>
        <dbReference type="ARBA" id="ARBA00005028"/>
    </source>
</evidence>
<dbReference type="Gene3D" id="2.70.98.10">
    <property type="match status" value="1"/>
</dbReference>
<dbReference type="Proteomes" id="UP001299876">
    <property type="component" value="Unassembled WGS sequence"/>
</dbReference>
<dbReference type="RefSeq" id="WP_247286206.1">
    <property type="nucleotide sequence ID" value="NZ_JAKNRW010000001.1"/>
</dbReference>